<feature type="transmembrane region" description="Helical" evidence="10">
    <location>
        <begin position="334"/>
        <end position="357"/>
    </location>
</feature>
<comment type="subcellular location">
    <subcellularLocation>
        <location evidence="1">Membrane</location>
        <topology evidence="1">Multi-pass membrane protein</topology>
    </subcellularLocation>
</comment>
<dbReference type="Pfam" id="PF08538">
    <property type="entry name" value="DUF1749"/>
    <property type="match status" value="1"/>
</dbReference>
<evidence type="ECO:0000256" key="5">
    <source>
        <dbReference type="ARBA" id="ARBA00022692"/>
    </source>
</evidence>
<evidence type="ECO:0000313" key="12">
    <source>
        <dbReference type="Proteomes" id="UP000033140"/>
    </source>
</evidence>
<feature type="transmembrane region" description="Helical" evidence="10">
    <location>
        <begin position="466"/>
        <end position="486"/>
    </location>
</feature>
<dbReference type="GO" id="GO:0022857">
    <property type="term" value="F:transmembrane transporter activity"/>
    <property type="evidence" value="ECO:0007669"/>
    <property type="project" value="InterPro"/>
</dbReference>
<keyword evidence="5 10" id="KW-0812">Transmembrane</keyword>
<keyword evidence="3" id="KW-0813">Transport</keyword>
<feature type="transmembrane region" description="Helical" evidence="10">
    <location>
        <begin position="299"/>
        <end position="322"/>
    </location>
</feature>
<evidence type="ECO:0008006" key="13">
    <source>
        <dbReference type="Google" id="ProtNLM"/>
    </source>
</evidence>
<keyword evidence="6 10" id="KW-1133">Transmembrane helix</keyword>
<evidence type="ECO:0000256" key="4">
    <source>
        <dbReference type="ARBA" id="ARBA00022496"/>
    </source>
</evidence>
<dbReference type="InterPro" id="IPR029058">
    <property type="entry name" value="AB_hydrolase_fold"/>
</dbReference>
<protein>
    <recommendedName>
        <fullName evidence="13">Major facilitator superfamily (MFS) profile domain-containing protein</fullName>
    </recommendedName>
</protein>
<dbReference type="GO" id="GO:0010106">
    <property type="term" value="P:cellular response to iron ion starvation"/>
    <property type="evidence" value="ECO:0007669"/>
    <property type="project" value="UniProtKB-ARBA"/>
</dbReference>
<sequence length="1028" mass="113809">MGKEFSNAAAAFRRKFFPVPEPTSDSGFSTGTDVPQYNLDTHGSAEQGVSDSKAPGRVFVGEDQLPEEAVPNEAAQDGVTQAEAITLTWTKTSLATAYGLMWCLYLVNAFQSQITYNLSAYITSDFESHSLLPVIDIVASVMGAATYMPVAKILNLWDRSVGFMLMVVFAVLGLILSATCTGIGTYCAAQVFYNIGFYGLIFCVDVITADTSSLRDRGLAFAFTSSPYIITAYAGPAAAARFYESNWRWGYGCFAIILPVVAAPMFCLLRYNRHLAKKRGLLKEKEPSGRTFLQHVKHYVIEFDLLGVILLTAGLVLFLLPFNLAGSAPDDWKTAHIIIMLVFGIACLLAFAAVEHWVAPKPFLPWEMLATRTILGACLIDATYQIAYYCWNGYWTSYLQVVYGVSLETAGYISSIFDVVSGVWLLVVGYSIRRTGRFRWLLLWSVPLYLLGEGLMIYFRQPHWSVGWNIMCQVFLAFSGGTMIIVQQVAVLAVADHNNAASALAFLNVFGNMGGAIGSSISGAIWTHTLPAALQRLLPADVVDSWEDIYDSLDVQLGYERGTAARDAISDSYAISQKWMLTAGTCIMALSLFWMFLVKDLKVTKAQTKGVKWAFLLPQIVQGSDMIEIAWLLAGSLATTALFLLKSHPRFRRSITVTSILQSHHSRSPSKMYSKFWPMGGLPGILHHYTETLTTFEFTSNTTRKPHSLVFIGGLGDGLGTTSYMADIARALEPTEWSLFTLNLSSSYQSWGLGHLDRDTDEIATCLRYVKEYKTSKYGNGNGKIVLIGHSTGSQQVLHYLYRPNPHTSTPVFDPDLKHEERLPLDGAIMQAPVSDRQAMHWVLKYGCEWLGKSPADCQAVYDKLLTMAREFERGDQSCESLLPLSLTCQIGYGNTPLSARRFLSLVSPDSPHCPRPDDLFSSDLPDTHLQQTFGLIHSHQLLNYKLMVMVSGADQAVPGWVDKEKLMLRWKDATDAGGEGREVWDTEWSGIIQGASHALSNDDQAEPRRDLVRRVVGYLNAVERAQA</sequence>
<feature type="transmembrane region" description="Helical" evidence="10">
    <location>
        <begin position="162"/>
        <end position="185"/>
    </location>
</feature>
<feature type="compositionally biased region" description="Polar residues" evidence="9">
    <location>
        <begin position="23"/>
        <end position="41"/>
    </location>
</feature>
<dbReference type="EMBL" id="BACD03000081">
    <property type="protein sequence ID" value="GAO52696.1"/>
    <property type="molecule type" value="Genomic_DNA"/>
</dbReference>
<evidence type="ECO:0000313" key="11">
    <source>
        <dbReference type="EMBL" id="GAO52696.1"/>
    </source>
</evidence>
<dbReference type="InterPro" id="IPR013744">
    <property type="entry name" value="SidJ"/>
</dbReference>
<dbReference type="FunFam" id="1.20.1250.20:FF:000302">
    <property type="entry name" value="MFS siderochrome iron transporter MirB"/>
    <property type="match status" value="1"/>
</dbReference>
<feature type="transmembrane region" description="Helical" evidence="10">
    <location>
        <begin position="249"/>
        <end position="269"/>
    </location>
</feature>
<keyword evidence="4" id="KW-0406">Ion transport</keyword>
<feature type="transmembrane region" description="Helical" evidence="10">
    <location>
        <begin position="131"/>
        <end position="150"/>
    </location>
</feature>
<reference evidence="11 12" key="3">
    <citation type="journal article" date="2015" name="Genome Announc.">
        <title>Draft Genome Sequence of the Archiascomycetous Yeast Saitoella complicata.</title>
        <authorList>
            <person name="Yamauchi K."/>
            <person name="Kondo S."/>
            <person name="Hamamoto M."/>
            <person name="Takahashi Y."/>
            <person name="Ogura Y."/>
            <person name="Hayashi T."/>
            <person name="Nishida H."/>
        </authorList>
    </citation>
    <scope>NUCLEOTIDE SEQUENCE [LARGE SCALE GENOMIC DNA]</scope>
    <source>
        <strain evidence="11 12">NRRL Y-17804</strain>
    </source>
</reference>
<keyword evidence="8 10" id="KW-0472">Membrane</keyword>
<dbReference type="AlphaFoldDB" id="A0A0E9NSN8"/>
<dbReference type="Gene3D" id="3.40.50.1820">
    <property type="entry name" value="alpha/beta hydrolase"/>
    <property type="match status" value="1"/>
</dbReference>
<feature type="region of interest" description="Disordered" evidence="9">
    <location>
        <begin position="21"/>
        <end position="53"/>
    </location>
</feature>
<reference evidence="11 12" key="2">
    <citation type="journal article" date="2014" name="J. Gen. Appl. Microbiol.">
        <title>The early diverging ascomycetous budding yeast Saitoella complicata has three histone deacetylases belonging to the Clr6, Hos2, and Rpd3 lineages.</title>
        <authorList>
            <person name="Nishida H."/>
            <person name="Matsumoto T."/>
            <person name="Kondo S."/>
            <person name="Hamamoto M."/>
            <person name="Yoshikawa H."/>
        </authorList>
    </citation>
    <scope>NUCLEOTIDE SEQUENCE [LARGE SCALE GENOMIC DNA]</scope>
    <source>
        <strain evidence="11 12">NRRL Y-17804</strain>
    </source>
</reference>
<dbReference type="InterPro" id="IPR036259">
    <property type="entry name" value="MFS_trans_sf"/>
</dbReference>
<dbReference type="PANTHER" id="PTHR23501:SF55">
    <property type="entry name" value="SIDEROPHORE IRON TRANSPORTER, PUTATIVE (AFU_ORTHOLOGUE AFUA_3G03440)-RELATED"/>
    <property type="match status" value="1"/>
</dbReference>
<dbReference type="GO" id="GO:0006826">
    <property type="term" value="P:iron ion transport"/>
    <property type="evidence" value="ECO:0007669"/>
    <property type="project" value="UniProtKB-KW"/>
</dbReference>
<feature type="transmembrane region" description="Helical" evidence="10">
    <location>
        <begin position="626"/>
        <end position="645"/>
    </location>
</feature>
<evidence type="ECO:0000256" key="7">
    <source>
        <dbReference type="ARBA" id="ARBA00023004"/>
    </source>
</evidence>
<feature type="transmembrane region" description="Helical" evidence="10">
    <location>
        <begin position="409"/>
        <end position="428"/>
    </location>
</feature>
<dbReference type="FunFam" id="1.20.1250.20:FF:000284">
    <property type="entry name" value="Siderophore iron transporter mirB"/>
    <property type="match status" value="1"/>
</dbReference>
<evidence type="ECO:0000256" key="10">
    <source>
        <dbReference type="SAM" id="Phobius"/>
    </source>
</evidence>
<evidence type="ECO:0000256" key="2">
    <source>
        <dbReference type="ARBA" id="ARBA00008335"/>
    </source>
</evidence>
<dbReference type="GO" id="GO:0005886">
    <property type="term" value="C:plasma membrane"/>
    <property type="evidence" value="ECO:0007669"/>
    <property type="project" value="TreeGrafter"/>
</dbReference>
<feature type="transmembrane region" description="Helical" evidence="10">
    <location>
        <begin position="191"/>
        <end position="208"/>
    </location>
</feature>
<organism evidence="11 12">
    <name type="scientific">Saitoella complicata (strain BCRC 22490 / CBS 7301 / JCM 7358 / NBRC 10748 / NRRL Y-17804)</name>
    <dbReference type="NCBI Taxonomy" id="698492"/>
    <lineage>
        <taxon>Eukaryota</taxon>
        <taxon>Fungi</taxon>
        <taxon>Dikarya</taxon>
        <taxon>Ascomycota</taxon>
        <taxon>Taphrinomycotina</taxon>
        <taxon>Taphrinomycotina incertae sedis</taxon>
        <taxon>Saitoella</taxon>
    </lineage>
</organism>
<dbReference type="SUPFAM" id="SSF103473">
    <property type="entry name" value="MFS general substrate transporter"/>
    <property type="match status" value="1"/>
</dbReference>
<feature type="transmembrane region" description="Helical" evidence="10">
    <location>
        <begin position="369"/>
        <end position="389"/>
    </location>
</feature>
<proteinExistence type="inferred from homology"/>
<feature type="transmembrane region" description="Helical" evidence="10">
    <location>
        <begin position="220"/>
        <end position="243"/>
    </location>
</feature>
<dbReference type="InterPro" id="IPR011701">
    <property type="entry name" value="MFS"/>
</dbReference>
<dbReference type="Proteomes" id="UP000033140">
    <property type="component" value="Unassembled WGS sequence"/>
</dbReference>
<dbReference type="Pfam" id="PF07690">
    <property type="entry name" value="MFS_1"/>
    <property type="match status" value="1"/>
</dbReference>
<keyword evidence="7" id="KW-0408">Iron</keyword>
<dbReference type="SUPFAM" id="SSF53474">
    <property type="entry name" value="alpha/beta-Hydrolases"/>
    <property type="match status" value="1"/>
</dbReference>
<evidence type="ECO:0000256" key="1">
    <source>
        <dbReference type="ARBA" id="ARBA00004141"/>
    </source>
</evidence>
<evidence type="ECO:0000256" key="9">
    <source>
        <dbReference type="SAM" id="MobiDB-lite"/>
    </source>
</evidence>
<evidence type="ECO:0000256" key="6">
    <source>
        <dbReference type="ARBA" id="ARBA00022989"/>
    </source>
</evidence>
<dbReference type="PANTHER" id="PTHR23501">
    <property type="entry name" value="MAJOR FACILITATOR SUPERFAMILY"/>
    <property type="match status" value="1"/>
</dbReference>
<dbReference type="Gene3D" id="1.20.1250.20">
    <property type="entry name" value="MFS general substrate transporter like domains"/>
    <property type="match status" value="2"/>
</dbReference>
<comment type="similarity">
    <text evidence="2">Belongs to the major facilitator superfamily.</text>
</comment>
<accession>A0A0E9NSN8</accession>
<feature type="transmembrane region" description="Helical" evidence="10">
    <location>
        <begin position="94"/>
        <end position="111"/>
    </location>
</feature>
<evidence type="ECO:0000256" key="3">
    <source>
        <dbReference type="ARBA" id="ARBA00022448"/>
    </source>
</evidence>
<name>A0A0E9NSN8_SAICN</name>
<keyword evidence="4" id="KW-0410">Iron transport</keyword>
<keyword evidence="12" id="KW-1185">Reference proteome</keyword>
<gene>
    <name evidence="11" type="ORF">G7K_6767-t1</name>
</gene>
<feature type="transmembrane region" description="Helical" evidence="10">
    <location>
        <begin position="579"/>
        <end position="597"/>
    </location>
</feature>
<comment type="caution">
    <text evidence="11">The sequence shown here is derived from an EMBL/GenBank/DDBJ whole genome shotgun (WGS) entry which is preliminary data.</text>
</comment>
<evidence type="ECO:0000256" key="8">
    <source>
        <dbReference type="ARBA" id="ARBA00023136"/>
    </source>
</evidence>
<reference evidence="11 12" key="1">
    <citation type="journal article" date="2011" name="J. Gen. Appl. Microbiol.">
        <title>Draft genome sequencing of the enigmatic yeast Saitoella complicata.</title>
        <authorList>
            <person name="Nishida H."/>
            <person name="Hamamoto M."/>
            <person name="Sugiyama J."/>
        </authorList>
    </citation>
    <scope>NUCLEOTIDE SEQUENCE [LARGE SCALE GENOMIC DNA]</scope>
    <source>
        <strain evidence="11 12">NRRL Y-17804</strain>
    </source>
</reference>
<dbReference type="STRING" id="698492.A0A0E9NSN8"/>
<feature type="transmembrane region" description="Helical" evidence="10">
    <location>
        <begin position="440"/>
        <end position="460"/>
    </location>
</feature>